<comment type="caution">
    <text evidence="2">The sequence shown here is derived from an EMBL/GenBank/DDBJ whole genome shotgun (WGS) entry which is preliminary data.</text>
</comment>
<feature type="region of interest" description="Disordered" evidence="1">
    <location>
        <begin position="235"/>
        <end position="309"/>
    </location>
</feature>
<dbReference type="OrthoDB" id="4161727at2759"/>
<evidence type="ECO:0000313" key="2">
    <source>
        <dbReference type="EMBL" id="KAF4973743.1"/>
    </source>
</evidence>
<dbReference type="PANTHER" id="PTHR38166">
    <property type="entry name" value="C2H2-TYPE DOMAIN-CONTAINING PROTEIN-RELATED"/>
    <property type="match status" value="1"/>
</dbReference>
<feature type="compositionally biased region" description="Polar residues" evidence="1">
    <location>
        <begin position="504"/>
        <end position="518"/>
    </location>
</feature>
<gene>
    <name evidence="2" type="ORF">FSARC_51</name>
</gene>
<proteinExistence type="predicted"/>
<evidence type="ECO:0000256" key="1">
    <source>
        <dbReference type="SAM" id="MobiDB-lite"/>
    </source>
</evidence>
<accession>A0A8H4XG08</accession>
<dbReference type="PANTHER" id="PTHR38166:SF1">
    <property type="entry name" value="C2H2-TYPE DOMAIN-CONTAINING PROTEIN"/>
    <property type="match status" value="1"/>
</dbReference>
<evidence type="ECO:0008006" key="4">
    <source>
        <dbReference type="Google" id="ProtNLM"/>
    </source>
</evidence>
<feature type="compositionally biased region" description="Polar residues" evidence="1">
    <location>
        <begin position="257"/>
        <end position="270"/>
    </location>
</feature>
<keyword evidence="3" id="KW-1185">Reference proteome</keyword>
<reference evidence="2" key="2">
    <citation type="submission" date="2020-05" db="EMBL/GenBank/DDBJ databases">
        <authorList>
            <person name="Kim H.-S."/>
            <person name="Proctor R.H."/>
            <person name="Brown D.W."/>
        </authorList>
    </citation>
    <scope>NUCLEOTIDE SEQUENCE</scope>
    <source>
        <strain evidence="2">NRRL 20472</strain>
    </source>
</reference>
<reference evidence="2" key="1">
    <citation type="journal article" date="2020" name="BMC Genomics">
        <title>Correction to: Identification and distribution of gene clusters required for synthesis of sphingolipid metabolism inhibitors in diverse species of the filamentous fungus Fusarium.</title>
        <authorList>
            <person name="Kim H.S."/>
            <person name="Lohmar J.M."/>
            <person name="Busman M."/>
            <person name="Brown D.W."/>
            <person name="Naumann T.A."/>
            <person name="Divon H.H."/>
            <person name="Lysoe E."/>
            <person name="Uhlig S."/>
            <person name="Proctor R.H."/>
        </authorList>
    </citation>
    <scope>NUCLEOTIDE SEQUENCE</scope>
    <source>
        <strain evidence="2">NRRL 20472</strain>
    </source>
</reference>
<feature type="region of interest" description="Disordered" evidence="1">
    <location>
        <begin position="55"/>
        <end position="116"/>
    </location>
</feature>
<protein>
    <recommendedName>
        <fullName evidence="4">C2H2-type domain-containing protein</fullName>
    </recommendedName>
</protein>
<name>A0A8H4XG08_9HYPO</name>
<evidence type="ECO:0000313" key="3">
    <source>
        <dbReference type="Proteomes" id="UP000622797"/>
    </source>
</evidence>
<feature type="compositionally biased region" description="Acidic residues" evidence="1">
    <location>
        <begin position="280"/>
        <end position="289"/>
    </location>
</feature>
<organism evidence="2 3">
    <name type="scientific">Fusarium sarcochroum</name>
    <dbReference type="NCBI Taxonomy" id="1208366"/>
    <lineage>
        <taxon>Eukaryota</taxon>
        <taxon>Fungi</taxon>
        <taxon>Dikarya</taxon>
        <taxon>Ascomycota</taxon>
        <taxon>Pezizomycotina</taxon>
        <taxon>Sordariomycetes</taxon>
        <taxon>Hypocreomycetidae</taxon>
        <taxon>Hypocreales</taxon>
        <taxon>Nectriaceae</taxon>
        <taxon>Fusarium</taxon>
        <taxon>Fusarium lateritium species complex</taxon>
    </lineage>
</organism>
<feature type="compositionally biased region" description="Polar residues" evidence="1">
    <location>
        <begin position="87"/>
        <end position="108"/>
    </location>
</feature>
<feature type="compositionally biased region" description="Low complexity" evidence="1">
    <location>
        <begin position="62"/>
        <end position="72"/>
    </location>
</feature>
<sequence>MNKGTLLYQPNGSMFSYPTSTLNFDTQSQPQDTFHNKQVANYSWAVQGDLSPLNTNVQGGYPSESPLPLSSSTNGHSNYDRDLISPPTFSTHTSYSEQWPCPNTQDGMPSQALAPRSRKEANEALIKKLRACIWLFLRTRLRLRDLRRRRGRRPGASSYPSWAAGPYNASQQAPPTCSSDDSGLYDLAIADQVNPFNSLDSSGLEWWENSLGIFPCDGNPPFLVPADPPRQATVLSEEEVTPTTVQEPWNEPDLSDIESNQFEQSVFTSSRSRKRPIDCMDPEDSPVDESEQRSRKTNQSKKTPTSPRFACPFYKHDPERYTTSRSCCGPGWESVHRVKAPREHVFRKHKLPENQCLRCFKTFKTGEILSKHSRATVLCEVQSRDLQEQKEGIDASQWRQLHARAKKSSTGSHQKKVEEERWNEVYRIIFPDEEVPSPYYNHLQELPNDDFARKIMADFDKRIRIKLQCMNMQTSLPTEVANVACGALFETMQSCRQANEDAGSPNSQLTTSRSQDTQAFPSMESQFTGISDNLVGELLARSLLDPNIGFNNMGFGTF</sequence>
<dbReference type="AlphaFoldDB" id="A0A8H4XG08"/>
<feature type="region of interest" description="Disordered" evidence="1">
    <location>
        <begin position="150"/>
        <end position="179"/>
    </location>
</feature>
<feature type="compositionally biased region" description="Polar residues" evidence="1">
    <location>
        <begin position="168"/>
        <end position="179"/>
    </location>
</feature>
<dbReference type="Proteomes" id="UP000622797">
    <property type="component" value="Unassembled WGS sequence"/>
</dbReference>
<dbReference type="EMBL" id="JABEXW010000006">
    <property type="protein sequence ID" value="KAF4973743.1"/>
    <property type="molecule type" value="Genomic_DNA"/>
</dbReference>
<feature type="region of interest" description="Disordered" evidence="1">
    <location>
        <begin position="498"/>
        <end position="518"/>
    </location>
</feature>